<feature type="compositionally biased region" description="Basic and acidic residues" evidence="1">
    <location>
        <begin position="460"/>
        <end position="477"/>
    </location>
</feature>
<accession>A0A3J3C7K2</accession>
<evidence type="ECO:0000313" key="2">
    <source>
        <dbReference type="EMBL" id="MHS97306.1"/>
    </source>
</evidence>
<feature type="compositionally biased region" description="Low complexity" evidence="1">
    <location>
        <begin position="100"/>
        <end position="113"/>
    </location>
</feature>
<name>A0A3J3C7K2_SALER</name>
<dbReference type="Proteomes" id="UP000839513">
    <property type="component" value="Unassembled WGS sequence"/>
</dbReference>
<comment type="caution">
    <text evidence="2">The sequence shown here is derived from an EMBL/GenBank/DDBJ whole genome shotgun (WGS) entry which is preliminary data.</text>
</comment>
<dbReference type="AlphaFoldDB" id="A0A3J3C7K2"/>
<evidence type="ECO:0000256" key="1">
    <source>
        <dbReference type="SAM" id="MobiDB-lite"/>
    </source>
</evidence>
<sequence>MKNITQLIFKPKKNAVAKGVARAGTIWFDNDDQDEIDALSTLAIKKAGFKRNDFFKPVRVDHLVVDDMPAEGVFDTAFCERYRLADNGKSWLLPAAQPESAAATSTDSGTATTPHSNVNVNGEPMTEVEKGMDWPAMDLPLPVRWVSQRGMDDKVLTLKPAEREQLAKILEDENNSQYLTNIKEITASEMAPEIDKLTLYHLYRLVTAFDRVSEKVERMGPFMAKRFVRAWLDTEYIDQGVLVNEWCAGRHVSRLEKPTPTSVSDVTEKQNTKAAEDTESSRPRRSDKPTYRTINYEIGCALYEGELDLHTLRPAMDFAKRVIAEGREDWKRWSASLCIIPNIRDYDRQTIIDVVRKAPVAVHKGNPDLRRTWCESFLAIHGVRDPDWYEHAPDKAPATHEENSETVRRAGKCLRDIEAGRFQSEEETQPTEVLADEQAAAETMGQDSTEHHQNPQQVETETRVTTDSEEVRNEKVSEQLAAGRGDFVPGTSDSSDSKWVHNDYSASNEGEKTEVATDNSVNTTDATDAVDHSEDFSNPSEPVADQNEPETPKTEPVTKIADGVFDTSVFFAGTSNQVEKAGNAPHRNDVRTTQQAAITHQDNENERALASVPAEGFTSEVVLLQQANQTLLQILASQLRIEQNHRKNAAAIKGMLAMIYDAETDEGITHGE</sequence>
<feature type="region of interest" description="Disordered" evidence="1">
    <location>
        <begin position="420"/>
        <end position="557"/>
    </location>
</feature>
<protein>
    <recommendedName>
        <fullName evidence="3">DNA breaking-rejoining protein</fullName>
    </recommendedName>
</protein>
<dbReference type="Pfam" id="PF06630">
    <property type="entry name" value="Exonuc_VIII"/>
    <property type="match status" value="1"/>
</dbReference>
<feature type="compositionally biased region" description="Polar residues" evidence="1">
    <location>
        <begin position="516"/>
        <end position="526"/>
    </location>
</feature>
<organism evidence="2">
    <name type="scientific">Salmonella enterica</name>
    <name type="common">Salmonella choleraesuis</name>
    <dbReference type="NCBI Taxonomy" id="28901"/>
    <lineage>
        <taxon>Bacteria</taxon>
        <taxon>Pseudomonadati</taxon>
        <taxon>Pseudomonadota</taxon>
        <taxon>Gammaproteobacteria</taxon>
        <taxon>Enterobacterales</taxon>
        <taxon>Enterobacteriaceae</taxon>
        <taxon>Salmonella</taxon>
    </lineage>
</organism>
<feature type="compositionally biased region" description="Basic and acidic residues" evidence="1">
    <location>
        <begin position="266"/>
        <end position="289"/>
    </location>
</feature>
<gene>
    <name evidence="2" type="ORF">EEN88_05350</name>
</gene>
<reference evidence="2" key="1">
    <citation type="submission" date="2018-11" db="EMBL/GenBank/DDBJ databases">
        <authorList>
            <consortium name="PulseNet: The National Subtyping Network for Foodborne Disease Surveillance"/>
            <person name="Tarr C.L."/>
            <person name="Trees E."/>
            <person name="Katz L.S."/>
            <person name="Carleton-Romer H.A."/>
            <person name="Stroika S."/>
            <person name="Kucerova Z."/>
            <person name="Roache K.F."/>
            <person name="Sabol A.L."/>
            <person name="Besser J."/>
            <person name="Gerner-Smidt P."/>
        </authorList>
    </citation>
    <scope>NUCLEOTIDE SEQUENCE [LARGE SCALE GENOMIC DNA]</scope>
    <source>
        <strain evidence="2">PNUSAS059687</strain>
    </source>
</reference>
<proteinExistence type="predicted"/>
<dbReference type="EMBL" id="RNUA01000011">
    <property type="protein sequence ID" value="MHS97306.1"/>
    <property type="molecule type" value="Genomic_DNA"/>
</dbReference>
<feature type="region of interest" description="Disordered" evidence="1">
    <location>
        <begin position="97"/>
        <end position="122"/>
    </location>
</feature>
<dbReference type="InterPro" id="IPR010584">
    <property type="entry name" value="ExoDNase_VIII"/>
</dbReference>
<dbReference type="GO" id="GO:0051908">
    <property type="term" value="F:double-stranded DNA 5'-3' DNA exonuclease activity"/>
    <property type="evidence" value="ECO:0007669"/>
    <property type="project" value="InterPro"/>
</dbReference>
<evidence type="ECO:0008006" key="3">
    <source>
        <dbReference type="Google" id="ProtNLM"/>
    </source>
</evidence>
<feature type="region of interest" description="Disordered" evidence="1">
    <location>
        <begin position="257"/>
        <end position="289"/>
    </location>
</feature>